<dbReference type="PROSITE" id="PS51257">
    <property type="entry name" value="PROKAR_LIPOPROTEIN"/>
    <property type="match status" value="1"/>
</dbReference>
<dbReference type="PANTHER" id="PTHR11607:SF61">
    <property type="entry name" value="ALPHA-MANNOSIDASE"/>
    <property type="match status" value="1"/>
</dbReference>
<dbReference type="PANTHER" id="PTHR11607">
    <property type="entry name" value="ALPHA-MANNOSIDASE"/>
    <property type="match status" value="1"/>
</dbReference>
<dbReference type="InterPro" id="IPR050843">
    <property type="entry name" value="Glycosyl_Hydrlase_38"/>
</dbReference>
<dbReference type="Pfam" id="PF01074">
    <property type="entry name" value="Glyco_hydro_38N"/>
    <property type="match status" value="1"/>
</dbReference>
<feature type="signal peptide" evidence="1">
    <location>
        <begin position="1"/>
        <end position="26"/>
    </location>
</feature>
<evidence type="ECO:0000313" key="4">
    <source>
        <dbReference type="Proteomes" id="UP000291084"/>
    </source>
</evidence>
<keyword evidence="4" id="KW-1185">Reference proteome</keyword>
<dbReference type="AlphaFoldDB" id="A0A0S3T4B1"/>
<evidence type="ECO:0000313" key="3">
    <source>
        <dbReference type="EMBL" id="BAT99969.1"/>
    </source>
</evidence>
<evidence type="ECO:0000256" key="1">
    <source>
        <dbReference type="SAM" id="SignalP"/>
    </source>
</evidence>
<dbReference type="EMBL" id="AP015043">
    <property type="protein sequence ID" value="BAT99969.1"/>
    <property type="molecule type" value="Genomic_DNA"/>
</dbReference>
<dbReference type="InterPro" id="IPR000602">
    <property type="entry name" value="Glyco_hydro_38_N"/>
</dbReference>
<dbReference type="InterPro" id="IPR027291">
    <property type="entry name" value="Glyco_hydro_38_N_sf"/>
</dbReference>
<dbReference type="SUPFAM" id="SSF88713">
    <property type="entry name" value="Glycoside hydrolase/deacetylase"/>
    <property type="match status" value="1"/>
</dbReference>
<accession>A0A0S3T4B1</accession>
<protein>
    <recommendedName>
        <fullName evidence="2">Glycoside hydrolase family 38 N-terminal domain-containing protein</fullName>
    </recommendedName>
</protein>
<feature type="domain" description="Glycoside hydrolase family 38 N-terminal" evidence="2">
    <location>
        <begin position="41"/>
        <end position="69"/>
    </location>
</feature>
<proteinExistence type="predicted"/>
<reference evidence="3 4" key="1">
    <citation type="journal article" date="2015" name="Sci. Rep.">
        <title>The power of single molecule real-time sequencing technology in the de novo assembly of a eukaryotic genome.</title>
        <authorList>
            <person name="Sakai H."/>
            <person name="Naito K."/>
            <person name="Ogiso-Tanaka E."/>
            <person name="Takahashi Y."/>
            <person name="Iseki K."/>
            <person name="Muto C."/>
            <person name="Satou K."/>
            <person name="Teruya K."/>
            <person name="Shiroma A."/>
            <person name="Shimoji M."/>
            <person name="Hirano T."/>
            <person name="Itoh T."/>
            <person name="Kaga A."/>
            <person name="Tomooka N."/>
        </authorList>
    </citation>
    <scope>NUCLEOTIDE SEQUENCE [LARGE SCALE GENOMIC DNA]</scope>
    <source>
        <strain evidence="4">cv. Shumari</strain>
    </source>
</reference>
<dbReference type="InterPro" id="IPR011330">
    <property type="entry name" value="Glyco_hydro/deAcase_b/a-brl"/>
</dbReference>
<name>A0A0S3T4B1_PHAAN</name>
<organism evidence="3 4">
    <name type="scientific">Vigna angularis var. angularis</name>
    <dbReference type="NCBI Taxonomy" id="157739"/>
    <lineage>
        <taxon>Eukaryota</taxon>
        <taxon>Viridiplantae</taxon>
        <taxon>Streptophyta</taxon>
        <taxon>Embryophyta</taxon>
        <taxon>Tracheophyta</taxon>
        <taxon>Spermatophyta</taxon>
        <taxon>Magnoliopsida</taxon>
        <taxon>eudicotyledons</taxon>
        <taxon>Gunneridae</taxon>
        <taxon>Pentapetalae</taxon>
        <taxon>rosids</taxon>
        <taxon>fabids</taxon>
        <taxon>Fabales</taxon>
        <taxon>Fabaceae</taxon>
        <taxon>Papilionoideae</taxon>
        <taxon>50 kb inversion clade</taxon>
        <taxon>NPAAA clade</taxon>
        <taxon>indigoferoid/millettioid clade</taxon>
        <taxon>Phaseoleae</taxon>
        <taxon>Vigna</taxon>
    </lineage>
</organism>
<evidence type="ECO:0000259" key="2">
    <source>
        <dbReference type="Pfam" id="PF01074"/>
    </source>
</evidence>
<dbReference type="GO" id="GO:0004559">
    <property type="term" value="F:alpha-mannosidase activity"/>
    <property type="evidence" value="ECO:0007669"/>
    <property type="project" value="InterPro"/>
</dbReference>
<keyword evidence="1" id="KW-0732">Signal</keyword>
<sequence>MSERMTIVSECFCVILLLYSCGSVVCVKYNTGASIVPGKLNVHLVPHSHDDVGWLKTVDQYYVGSNHTIQVGVI</sequence>
<gene>
    <name evidence="3" type="primary">Vigan.10G151600</name>
    <name evidence="3" type="ORF">VIGAN_10151600</name>
</gene>
<feature type="chain" id="PRO_5006618802" description="Glycoside hydrolase family 38 N-terminal domain-containing protein" evidence="1">
    <location>
        <begin position="27"/>
        <end position="74"/>
    </location>
</feature>
<dbReference type="GO" id="GO:0006013">
    <property type="term" value="P:mannose metabolic process"/>
    <property type="evidence" value="ECO:0007669"/>
    <property type="project" value="InterPro"/>
</dbReference>
<dbReference type="Proteomes" id="UP000291084">
    <property type="component" value="Chromosome 10"/>
</dbReference>
<dbReference type="Gene3D" id="3.20.110.10">
    <property type="entry name" value="Glycoside hydrolase 38, N terminal domain"/>
    <property type="match status" value="1"/>
</dbReference>